<protein>
    <submittedName>
        <fullName evidence="3">BlaR1 peptidase M56</fullName>
    </submittedName>
</protein>
<keyword evidence="1" id="KW-1133">Transmembrane helix</keyword>
<dbReference type="Pfam" id="PF05569">
    <property type="entry name" value="Peptidase_M56"/>
    <property type="match status" value="1"/>
</dbReference>
<feature type="transmembrane region" description="Helical" evidence="1">
    <location>
        <begin position="263"/>
        <end position="281"/>
    </location>
</feature>
<keyword evidence="4" id="KW-1185">Reference proteome</keyword>
<dbReference type="EMBL" id="FQYY01000008">
    <property type="protein sequence ID" value="SHJ11790.1"/>
    <property type="molecule type" value="Genomic_DNA"/>
</dbReference>
<evidence type="ECO:0000313" key="3">
    <source>
        <dbReference type="EMBL" id="SHJ11790.1"/>
    </source>
</evidence>
<dbReference type="PANTHER" id="PTHR34978:SF3">
    <property type="entry name" value="SLR0241 PROTEIN"/>
    <property type="match status" value="1"/>
</dbReference>
<dbReference type="RefSeq" id="WP_073152689.1">
    <property type="nucleotide sequence ID" value="NZ_FQYY01000008.1"/>
</dbReference>
<evidence type="ECO:0000313" key="4">
    <source>
        <dbReference type="Proteomes" id="UP000184225"/>
    </source>
</evidence>
<dbReference type="OrthoDB" id="1522859at2"/>
<feature type="domain" description="Peptidase M56" evidence="2">
    <location>
        <begin position="150"/>
        <end position="254"/>
    </location>
</feature>
<dbReference type="InterPro" id="IPR052173">
    <property type="entry name" value="Beta-lactam_resp_regulator"/>
</dbReference>
<dbReference type="InterPro" id="IPR008756">
    <property type="entry name" value="Peptidase_M56"/>
</dbReference>
<feature type="transmembrane region" description="Helical" evidence="1">
    <location>
        <begin position="6"/>
        <end position="24"/>
    </location>
</feature>
<reference evidence="3 4" key="1">
    <citation type="submission" date="2016-11" db="EMBL/GenBank/DDBJ databases">
        <authorList>
            <person name="Jaros S."/>
            <person name="Januszkiewicz K."/>
            <person name="Wedrychowicz H."/>
        </authorList>
    </citation>
    <scope>NUCLEOTIDE SEQUENCE [LARGE SCALE GENOMIC DNA]</scope>
    <source>
        <strain evidence="3 4">DSM 21425</strain>
    </source>
</reference>
<evidence type="ECO:0000256" key="1">
    <source>
        <dbReference type="SAM" id="Phobius"/>
    </source>
</evidence>
<dbReference type="Proteomes" id="UP000184225">
    <property type="component" value="Unassembled WGS sequence"/>
</dbReference>
<feature type="transmembrane region" description="Helical" evidence="1">
    <location>
        <begin position="36"/>
        <end position="56"/>
    </location>
</feature>
<proteinExistence type="predicted"/>
<evidence type="ECO:0000259" key="2">
    <source>
        <dbReference type="Pfam" id="PF05569"/>
    </source>
</evidence>
<sequence>MEISTYLIKSTAILSLFFLIDYLFLRRETLFSNNRWFLTIGVFCAFILPFIEYTHFTYVESLPTATNFEEISFENLPQTIEEDFDWAQLLLSTYFVGIILMLGRFLFQLLSLVKILNKPKRKDTEGFYHIELTEKLSPFSFFKYIAYYPASYTTEELALIIKHEKIHGKQLHSIDVLIHQIMLIVFWFNPLAWLYQKRMLENLEFIADKEITRKNNIQQKNYELTLLKVSTNYQAPSLANQFYQSLIKKRIVMLNKKQSKKYAFAKSILVLPLLAFFLWSFNVKEEVKVINTQKSTITNDQISLKEKSPQNGIVSKSSITEVKVTYDKNTTKEALKKDKKFLKEQFDIDMKYSKLKFNNKNELTRLQLKIKTPGGFSGEVYSGSKNTAFKDVYFYRNFNDTENPFGIGLGTNTKDSIKITNDLYKKINENKVVVINGIKKNLNQLLNSKYLVKSYSIKDGLVHINGEETHDYESHQKSNNKEKKEKKVFIYIDNEGKLSVIEASATYSNFSNKNKATSESITQKQPLYYVNKEKITAKEMKLIDQNTIKSVNVLKDEKAIKKYGEEGKYGVIEITLKTKEEQLSSKNNSEVLNDYKSFLDKNPLILLNDKETNRKTIESLDPNKIESVFIFKAEKGVEKYGEKAKNGAIIITTK</sequence>
<dbReference type="AlphaFoldDB" id="A0A1M6GPK4"/>
<keyword evidence="1" id="KW-0812">Transmembrane</keyword>
<dbReference type="PANTHER" id="PTHR34978">
    <property type="entry name" value="POSSIBLE SENSOR-TRANSDUCER PROTEIN BLAR"/>
    <property type="match status" value="1"/>
</dbReference>
<keyword evidence="1" id="KW-0472">Membrane</keyword>
<accession>A0A1M6GPK4</accession>
<organism evidence="3 4">
    <name type="scientific">Mesonia phycicola</name>
    <dbReference type="NCBI Taxonomy" id="579105"/>
    <lineage>
        <taxon>Bacteria</taxon>
        <taxon>Pseudomonadati</taxon>
        <taxon>Bacteroidota</taxon>
        <taxon>Flavobacteriia</taxon>
        <taxon>Flavobacteriales</taxon>
        <taxon>Flavobacteriaceae</taxon>
        <taxon>Mesonia</taxon>
    </lineage>
</organism>
<feature type="transmembrane region" description="Helical" evidence="1">
    <location>
        <begin position="94"/>
        <end position="113"/>
    </location>
</feature>
<dbReference type="STRING" id="579105.SAMN04488096_108142"/>
<gene>
    <name evidence="3" type="ORF">SAMN04488096_108142</name>
</gene>
<dbReference type="CDD" id="cd07341">
    <property type="entry name" value="M56_BlaR1_MecR1_like"/>
    <property type="match status" value="1"/>
</dbReference>
<name>A0A1M6GPK4_9FLAO</name>